<protein>
    <submittedName>
        <fullName evidence="3">ATP-dependent dethiobiotin synthetase BioD</fullName>
        <ecNumber evidence="3">6.3.3.3</ecNumber>
    </submittedName>
</protein>
<evidence type="ECO:0000313" key="4">
    <source>
        <dbReference type="Proteomes" id="UP000316921"/>
    </source>
</evidence>
<evidence type="ECO:0000313" key="3">
    <source>
        <dbReference type="EMBL" id="QDU69924.1"/>
    </source>
</evidence>
<feature type="region of interest" description="Disordered" evidence="2">
    <location>
        <begin position="169"/>
        <end position="197"/>
    </location>
</feature>
<accession>A0A518BSI0</accession>
<dbReference type="PANTHER" id="PTHR43210:SF5">
    <property type="entry name" value="DETHIOBIOTIN SYNTHETASE"/>
    <property type="match status" value="1"/>
</dbReference>
<name>A0A518BSI0_9BACT</name>
<keyword evidence="4" id="KW-1185">Reference proteome</keyword>
<proteinExistence type="predicted"/>
<dbReference type="Gene3D" id="3.40.50.300">
    <property type="entry name" value="P-loop containing nucleotide triphosphate hydrolases"/>
    <property type="match status" value="1"/>
</dbReference>
<dbReference type="UniPathway" id="UPA00078"/>
<reference evidence="3 4" key="1">
    <citation type="submission" date="2019-02" db="EMBL/GenBank/DDBJ databases">
        <title>Deep-cultivation of Planctomycetes and their phenomic and genomic characterization uncovers novel biology.</title>
        <authorList>
            <person name="Wiegand S."/>
            <person name="Jogler M."/>
            <person name="Boedeker C."/>
            <person name="Pinto D."/>
            <person name="Vollmers J."/>
            <person name="Rivas-Marin E."/>
            <person name="Kohn T."/>
            <person name="Peeters S.H."/>
            <person name="Heuer A."/>
            <person name="Rast P."/>
            <person name="Oberbeckmann S."/>
            <person name="Bunk B."/>
            <person name="Jeske O."/>
            <person name="Meyerdierks A."/>
            <person name="Storesund J.E."/>
            <person name="Kallscheuer N."/>
            <person name="Luecker S."/>
            <person name="Lage O.M."/>
            <person name="Pohl T."/>
            <person name="Merkel B.J."/>
            <person name="Hornburger P."/>
            <person name="Mueller R.-W."/>
            <person name="Bruemmer F."/>
            <person name="Labrenz M."/>
            <person name="Spormann A.M."/>
            <person name="Op den Camp H."/>
            <person name="Overmann J."/>
            <person name="Amann R."/>
            <person name="Jetten M.S.M."/>
            <person name="Mascher T."/>
            <person name="Medema M.H."/>
            <person name="Devos D.P."/>
            <person name="Kaster A.-K."/>
            <person name="Ovreas L."/>
            <person name="Rohde M."/>
            <person name="Galperin M.Y."/>
            <person name="Jogler C."/>
        </authorList>
    </citation>
    <scope>NUCLEOTIDE SEQUENCE [LARGE SCALE GENOMIC DNA]</scope>
    <source>
        <strain evidence="3 4">Pla133</strain>
    </source>
</reference>
<dbReference type="GO" id="GO:0009102">
    <property type="term" value="P:biotin biosynthetic process"/>
    <property type="evidence" value="ECO:0007669"/>
    <property type="project" value="UniProtKB-UniPathway"/>
</dbReference>
<feature type="compositionally biased region" description="Polar residues" evidence="2">
    <location>
        <begin position="185"/>
        <end position="197"/>
    </location>
</feature>
<gene>
    <name evidence="3" type="primary">bioD</name>
    <name evidence="3" type="ORF">Pla133_50470</name>
</gene>
<dbReference type="CDD" id="cd03109">
    <property type="entry name" value="DTBS"/>
    <property type="match status" value="1"/>
</dbReference>
<dbReference type="GO" id="GO:0000287">
    <property type="term" value="F:magnesium ion binding"/>
    <property type="evidence" value="ECO:0007669"/>
    <property type="project" value="InterPro"/>
</dbReference>
<dbReference type="AlphaFoldDB" id="A0A518BSI0"/>
<dbReference type="Pfam" id="PF13500">
    <property type="entry name" value="AAA_26"/>
    <property type="match status" value="1"/>
</dbReference>
<dbReference type="Proteomes" id="UP000316921">
    <property type="component" value="Chromosome"/>
</dbReference>
<organism evidence="3 4">
    <name type="scientific">Engelhardtia mirabilis</name>
    <dbReference type="NCBI Taxonomy" id="2528011"/>
    <lineage>
        <taxon>Bacteria</taxon>
        <taxon>Pseudomonadati</taxon>
        <taxon>Planctomycetota</taxon>
        <taxon>Planctomycetia</taxon>
        <taxon>Planctomycetia incertae sedis</taxon>
        <taxon>Engelhardtia</taxon>
    </lineage>
</organism>
<keyword evidence="3" id="KW-0436">Ligase</keyword>
<dbReference type="PANTHER" id="PTHR43210">
    <property type="entry name" value="DETHIOBIOTIN SYNTHETASE"/>
    <property type="match status" value="1"/>
</dbReference>
<evidence type="ECO:0000256" key="2">
    <source>
        <dbReference type="SAM" id="MobiDB-lite"/>
    </source>
</evidence>
<dbReference type="GO" id="GO:0005524">
    <property type="term" value="F:ATP binding"/>
    <property type="evidence" value="ECO:0007669"/>
    <property type="project" value="InterPro"/>
</dbReference>
<keyword evidence="1" id="KW-0093">Biotin biosynthesis</keyword>
<dbReference type="GO" id="GO:0005829">
    <property type="term" value="C:cytosol"/>
    <property type="evidence" value="ECO:0007669"/>
    <property type="project" value="TreeGrafter"/>
</dbReference>
<dbReference type="InterPro" id="IPR004472">
    <property type="entry name" value="DTB_synth_BioD"/>
</dbReference>
<dbReference type="GO" id="GO:0004141">
    <property type="term" value="F:dethiobiotin synthase activity"/>
    <property type="evidence" value="ECO:0007669"/>
    <property type="project" value="UniProtKB-EC"/>
</dbReference>
<sequence length="197" mass="21403">MRLAGAPGSVFENPLRRYPLPASPHEAATHAGDVLPVEELAPKLAEIRSRSAERLWIVELAGGLLVPYRMDWLQIDWLQQIRVPLVLVARSGLGTLNHTLLSVEAARARGLELAALFLVGERHPSNERTLIETTGIPHVFVLEPLAPLDQASVAKWVAVARSHRGASLGQVLVRPPRPHPPSAARQDSNPSAATPVR</sequence>
<evidence type="ECO:0000256" key="1">
    <source>
        <dbReference type="ARBA" id="ARBA00022756"/>
    </source>
</evidence>
<dbReference type="EMBL" id="CP036287">
    <property type="protein sequence ID" value="QDU69924.1"/>
    <property type="molecule type" value="Genomic_DNA"/>
</dbReference>
<dbReference type="InterPro" id="IPR027417">
    <property type="entry name" value="P-loop_NTPase"/>
</dbReference>
<dbReference type="SUPFAM" id="SSF52540">
    <property type="entry name" value="P-loop containing nucleoside triphosphate hydrolases"/>
    <property type="match status" value="1"/>
</dbReference>
<dbReference type="KEGG" id="pbap:Pla133_50470"/>
<dbReference type="EC" id="6.3.3.3" evidence="3"/>